<keyword evidence="4" id="KW-0560">Oxidoreductase</keyword>
<gene>
    <name evidence="7" type="ORF">C6V83_16240</name>
</gene>
<dbReference type="Gene3D" id="3.30.390.30">
    <property type="match status" value="1"/>
</dbReference>
<dbReference type="Pfam" id="PF07992">
    <property type="entry name" value="Pyr_redox_2"/>
    <property type="match status" value="1"/>
</dbReference>
<sequence length="404" mass="41792">MTTEPDRDLLIVGGGLGGCRLAEALRGHGFTGSITILSGEEHPPYDRPPLSKSVLLGTDDRVDLKSPEFFEEAGIELLLGARVTAVHPGQHSVEYVRHGAAHRLGYRTLVLATGLAPRPFPGEGGGLAGVHVLRTYDDAAALRTDLADARRAVVIGAGFIGCEAAASMAALGLEVTVVEPAAVPLAAAVGPVVGLLVARLHKEAGVDLRTATGAARLTGAAGRVTGVELTDGTLLPADVVLVGIGGTPDLEYLAGSGIETAEPGSPGRGGIVCGELGHTTVPDVYALGDAANWADAQGNRNRVEHWNHTVDQAAIVAAQIAGKALPPPAVPYFWSDQHALKIQVLGSPRPDDEVHVVDDDGRKFLAYYSRDGVLTGTAGAGRVGKLMKTRPLLLTDTPISDLLP</sequence>
<dbReference type="Proteomes" id="UP000239814">
    <property type="component" value="Chromosome"/>
</dbReference>
<dbReference type="RefSeq" id="WP_105943273.1">
    <property type="nucleotide sequence ID" value="NZ_CP027433.1"/>
</dbReference>
<dbReference type="PRINTS" id="PR00368">
    <property type="entry name" value="FADPNR"/>
</dbReference>
<feature type="domain" description="FAD/NAD(P)-binding" evidence="5">
    <location>
        <begin position="8"/>
        <end position="313"/>
    </location>
</feature>
<dbReference type="SUPFAM" id="SSF55424">
    <property type="entry name" value="FAD/NAD-linked reductases, dimerisation (C-terminal) domain"/>
    <property type="match status" value="1"/>
</dbReference>
<dbReference type="PANTHER" id="PTHR43557:SF2">
    <property type="entry name" value="RIESKE DOMAIN-CONTAINING PROTEIN-RELATED"/>
    <property type="match status" value="1"/>
</dbReference>
<dbReference type="InterPro" id="IPR028202">
    <property type="entry name" value="Reductase_C"/>
</dbReference>
<dbReference type="InterPro" id="IPR016156">
    <property type="entry name" value="FAD/NAD-linked_Rdtase_dimer_sf"/>
</dbReference>
<evidence type="ECO:0000313" key="8">
    <source>
        <dbReference type="Proteomes" id="UP000239814"/>
    </source>
</evidence>
<dbReference type="InterPro" id="IPR023753">
    <property type="entry name" value="FAD/NAD-binding_dom"/>
</dbReference>
<dbReference type="PROSITE" id="PS51257">
    <property type="entry name" value="PROKAR_LIPOPROTEIN"/>
    <property type="match status" value="1"/>
</dbReference>
<dbReference type="OrthoDB" id="3568330at2"/>
<dbReference type="PANTHER" id="PTHR43557">
    <property type="entry name" value="APOPTOSIS-INDUCING FACTOR 1"/>
    <property type="match status" value="1"/>
</dbReference>
<keyword evidence="3" id="KW-0274">FAD</keyword>
<dbReference type="AlphaFoldDB" id="A0A2S0KIR3"/>
<protein>
    <submittedName>
        <fullName evidence="7">FAD-dependent oxidoreductase</fullName>
    </submittedName>
</protein>
<dbReference type="KEGG" id="git:C6V83_16240"/>
<evidence type="ECO:0000259" key="5">
    <source>
        <dbReference type="Pfam" id="PF07992"/>
    </source>
</evidence>
<evidence type="ECO:0000313" key="7">
    <source>
        <dbReference type="EMBL" id="AVM01569.1"/>
    </source>
</evidence>
<dbReference type="GO" id="GO:0016651">
    <property type="term" value="F:oxidoreductase activity, acting on NAD(P)H"/>
    <property type="evidence" value="ECO:0007669"/>
    <property type="project" value="TreeGrafter"/>
</dbReference>
<keyword evidence="8" id="KW-1185">Reference proteome</keyword>
<reference evidence="7 8" key="1">
    <citation type="submission" date="2018-03" db="EMBL/GenBank/DDBJ databases">
        <title>Characteristics and genome of n-alkane degrading marine bacteria Gordonia iterans isolated from crude oil contaminated in Tae-an, South Korea.</title>
        <authorList>
            <person name="Lee S.-S."/>
            <person name="Kim H."/>
        </authorList>
    </citation>
    <scope>NUCLEOTIDE SEQUENCE [LARGE SCALE GENOMIC DNA]</scope>
    <source>
        <strain evidence="7 8">Co17</strain>
    </source>
</reference>
<dbReference type="EMBL" id="CP027433">
    <property type="protein sequence ID" value="AVM01569.1"/>
    <property type="molecule type" value="Genomic_DNA"/>
</dbReference>
<dbReference type="InterPro" id="IPR036188">
    <property type="entry name" value="FAD/NAD-bd_sf"/>
</dbReference>
<dbReference type="Gene3D" id="3.50.50.60">
    <property type="entry name" value="FAD/NAD(P)-binding domain"/>
    <property type="match status" value="2"/>
</dbReference>
<evidence type="ECO:0000256" key="4">
    <source>
        <dbReference type="ARBA" id="ARBA00023002"/>
    </source>
</evidence>
<feature type="domain" description="Reductase C-terminal" evidence="6">
    <location>
        <begin position="332"/>
        <end position="398"/>
    </location>
</feature>
<keyword evidence="2" id="KW-0285">Flavoprotein</keyword>
<proteinExistence type="predicted"/>
<evidence type="ECO:0000256" key="2">
    <source>
        <dbReference type="ARBA" id="ARBA00022630"/>
    </source>
</evidence>
<accession>A0A2S0KIR3</accession>
<dbReference type="PRINTS" id="PR00411">
    <property type="entry name" value="PNDRDTASEI"/>
</dbReference>
<dbReference type="Pfam" id="PF14759">
    <property type="entry name" value="Reductase_C"/>
    <property type="match status" value="1"/>
</dbReference>
<dbReference type="SUPFAM" id="SSF51905">
    <property type="entry name" value="FAD/NAD(P)-binding domain"/>
    <property type="match status" value="2"/>
</dbReference>
<name>A0A2S0KIR3_9ACTN</name>
<organism evidence="7 8">
    <name type="scientific">Gordonia iterans</name>
    <dbReference type="NCBI Taxonomy" id="1004901"/>
    <lineage>
        <taxon>Bacteria</taxon>
        <taxon>Bacillati</taxon>
        <taxon>Actinomycetota</taxon>
        <taxon>Actinomycetes</taxon>
        <taxon>Mycobacteriales</taxon>
        <taxon>Gordoniaceae</taxon>
        <taxon>Gordonia</taxon>
    </lineage>
</organism>
<evidence type="ECO:0000256" key="1">
    <source>
        <dbReference type="ARBA" id="ARBA00001974"/>
    </source>
</evidence>
<evidence type="ECO:0000256" key="3">
    <source>
        <dbReference type="ARBA" id="ARBA00022827"/>
    </source>
</evidence>
<comment type="cofactor">
    <cofactor evidence="1">
        <name>FAD</name>
        <dbReference type="ChEBI" id="CHEBI:57692"/>
    </cofactor>
</comment>
<dbReference type="GO" id="GO:0005737">
    <property type="term" value="C:cytoplasm"/>
    <property type="evidence" value="ECO:0007669"/>
    <property type="project" value="TreeGrafter"/>
</dbReference>
<dbReference type="InterPro" id="IPR050446">
    <property type="entry name" value="FAD-oxidoreductase/Apoptosis"/>
</dbReference>
<evidence type="ECO:0000259" key="6">
    <source>
        <dbReference type="Pfam" id="PF14759"/>
    </source>
</evidence>